<protein>
    <submittedName>
        <fullName evidence="7">FAD-dependent oxidoreductase</fullName>
    </submittedName>
</protein>
<comment type="cofactor">
    <cofactor evidence="1">
        <name>FAD</name>
        <dbReference type="ChEBI" id="CHEBI:57692"/>
    </cofactor>
</comment>
<evidence type="ECO:0000256" key="3">
    <source>
        <dbReference type="ARBA" id="ARBA00022630"/>
    </source>
</evidence>
<sequence>MDIVIIGGGYAGVACALRLARKAGRGNRITLVNDSDGFVERIRLHQVAAGSGTARRALRPVLERAGVGLVVGRAEAINSGARSVRVDGRSLPWDRLVLALGSVPRRTGDGAAVLAPGESEAIAARLKEMRDGARVAVIGGGLTGIEAATEIKEAYPGLDVALLTRSPLGQGWSPAARTHLLAAFDRLGVRVEEGVHCGGDAPVPGADLTLAAAGFEIPALGRDAGLAVNGHDRVLVDPLLRSVSDPRIHAVGDCAVPVHDPGHALPMGCKSALPMGAQAGDNIAAECRGRAGRAFDFRLAFYCVSLGRRDGLIQWADRAGRPVGPVWTGRLAAHYKEFICRFTWRVLALESRGVPTVMGMRTGHAPRVPEGQVQAGAN</sequence>
<dbReference type="RefSeq" id="WP_175276059.1">
    <property type="nucleotide sequence ID" value="NZ_CP054836.1"/>
</dbReference>
<dbReference type="AlphaFoldDB" id="A0A6N1VC96"/>
<dbReference type="InterPro" id="IPR036188">
    <property type="entry name" value="FAD/NAD-bd_sf"/>
</dbReference>
<proteinExistence type="inferred from homology"/>
<dbReference type="PANTHER" id="PTHR42913:SF3">
    <property type="entry name" value="64 KDA MITOCHONDRIAL NADH DEHYDROGENASE (EUROFUNG)"/>
    <property type="match status" value="1"/>
</dbReference>
<keyword evidence="8" id="KW-1185">Reference proteome</keyword>
<dbReference type="PANTHER" id="PTHR42913">
    <property type="entry name" value="APOPTOSIS-INDUCING FACTOR 1"/>
    <property type="match status" value="1"/>
</dbReference>
<dbReference type="InterPro" id="IPR023753">
    <property type="entry name" value="FAD/NAD-binding_dom"/>
</dbReference>
<evidence type="ECO:0000256" key="2">
    <source>
        <dbReference type="ARBA" id="ARBA00005272"/>
    </source>
</evidence>
<accession>A0A6N1VC96</accession>
<dbReference type="GO" id="GO:0019646">
    <property type="term" value="P:aerobic electron transport chain"/>
    <property type="evidence" value="ECO:0007669"/>
    <property type="project" value="TreeGrafter"/>
</dbReference>
<dbReference type="KEGG" id="orm:HTY61_06700"/>
<evidence type="ECO:0000256" key="5">
    <source>
        <dbReference type="ARBA" id="ARBA00023002"/>
    </source>
</evidence>
<dbReference type="InterPro" id="IPR051169">
    <property type="entry name" value="NADH-Q_oxidoreductase"/>
</dbReference>
<dbReference type="SUPFAM" id="SSF51905">
    <property type="entry name" value="FAD/NAD(P)-binding domain"/>
    <property type="match status" value="1"/>
</dbReference>
<reference evidence="7 8" key="1">
    <citation type="submission" date="2020-06" db="EMBL/GenBank/DDBJ databases">
        <title>Oricola thermophila sp. nov. isolated from a tidal sediments.</title>
        <authorList>
            <person name="Kwon K.K."/>
            <person name="Yang S.-H."/>
            <person name="Park M.-J."/>
        </authorList>
    </citation>
    <scope>NUCLEOTIDE SEQUENCE [LARGE SCALE GENOMIC DNA]</scope>
    <source>
        <strain evidence="7 8">MEBiC13590</strain>
    </source>
</reference>
<keyword evidence="4" id="KW-0274">FAD</keyword>
<comment type="similarity">
    <text evidence="2">Belongs to the NADH dehydrogenase family.</text>
</comment>
<dbReference type="PRINTS" id="PR00469">
    <property type="entry name" value="PNDRDTASEII"/>
</dbReference>
<dbReference type="Proteomes" id="UP000509367">
    <property type="component" value="Chromosome"/>
</dbReference>
<evidence type="ECO:0000259" key="6">
    <source>
        <dbReference type="Pfam" id="PF07992"/>
    </source>
</evidence>
<organism evidence="7 8">
    <name type="scientific">Oricola thermophila</name>
    <dbReference type="NCBI Taxonomy" id="2742145"/>
    <lineage>
        <taxon>Bacteria</taxon>
        <taxon>Pseudomonadati</taxon>
        <taxon>Pseudomonadota</taxon>
        <taxon>Alphaproteobacteria</taxon>
        <taxon>Hyphomicrobiales</taxon>
        <taxon>Ahrensiaceae</taxon>
        <taxon>Oricola</taxon>
    </lineage>
</organism>
<dbReference type="EMBL" id="CP054836">
    <property type="protein sequence ID" value="QKV18163.1"/>
    <property type="molecule type" value="Genomic_DNA"/>
</dbReference>
<dbReference type="Pfam" id="PF07992">
    <property type="entry name" value="Pyr_redox_2"/>
    <property type="match status" value="1"/>
</dbReference>
<name>A0A6N1VC96_9HYPH</name>
<keyword evidence="3" id="KW-0285">Flavoprotein</keyword>
<evidence type="ECO:0000313" key="8">
    <source>
        <dbReference type="Proteomes" id="UP000509367"/>
    </source>
</evidence>
<dbReference type="PRINTS" id="PR00368">
    <property type="entry name" value="FADPNR"/>
</dbReference>
<keyword evidence="5" id="KW-0560">Oxidoreductase</keyword>
<evidence type="ECO:0000256" key="4">
    <source>
        <dbReference type="ARBA" id="ARBA00022827"/>
    </source>
</evidence>
<evidence type="ECO:0000256" key="1">
    <source>
        <dbReference type="ARBA" id="ARBA00001974"/>
    </source>
</evidence>
<gene>
    <name evidence="7" type="ORF">HTY61_06700</name>
</gene>
<dbReference type="Gene3D" id="3.50.50.100">
    <property type="match status" value="1"/>
</dbReference>
<feature type="domain" description="FAD/NAD(P)-binding" evidence="6">
    <location>
        <begin position="1"/>
        <end position="263"/>
    </location>
</feature>
<dbReference type="GO" id="GO:0003955">
    <property type="term" value="F:NAD(P)H dehydrogenase (quinone) activity"/>
    <property type="evidence" value="ECO:0007669"/>
    <property type="project" value="TreeGrafter"/>
</dbReference>
<evidence type="ECO:0000313" key="7">
    <source>
        <dbReference type="EMBL" id="QKV18163.1"/>
    </source>
</evidence>